<proteinExistence type="predicted"/>
<keyword evidence="3" id="KW-0288">FMN</keyword>
<evidence type="ECO:0000256" key="5">
    <source>
        <dbReference type="ARBA" id="ARBA00023002"/>
    </source>
</evidence>
<reference evidence="8" key="1">
    <citation type="journal article" date="2019" name="Int. J. Syst. Evol. Microbiol.">
        <title>The Global Catalogue of Microorganisms (GCM) 10K type strain sequencing project: providing services to taxonomists for standard genome sequencing and annotation.</title>
        <authorList>
            <consortium name="The Broad Institute Genomics Platform"/>
            <consortium name="The Broad Institute Genome Sequencing Center for Infectious Disease"/>
            <person name="Wu L."/>
            <person name="Ma J."/>
        </authorList>
    </citation>
    <scope>NUCLEOTIDE SEQUENCE [LARGE SCALE GENOMIC DNA]</scope>
    <source>
        <strain evidence="8">JCM 9933</strain>
    </source>
</reference>
<keyword evidence="4" id="KW-0521">NADP</keyword>
<keyword evidence="2" id="KW-0285">Flavoprotein</keyword>
<sequence>MTDLFSPFELRGVRLRNRIGVAPMCQYCCAGDGVPTEWHFAHLLSRAVGGAGLVFTEAAAVTAEGRITPADLGIWEDAQLPAHARLASAIAAVGAVPGIQLAHAGRKASRRAPWEEGRAVPGWVPAGPSALPFGDYAEPRAMGEGDIAATVRAFADAARRSVAAGYRVVEIHAAHGYLLHQFLSPLSNRRNDAWGGDFDGRARLPLEVARAVRAALPDEVPLAVRVSHTDWVEGGWTTEETVELSRRFKALGVDLLDVSSGGNDPRQKIPVGPGYQVPGADAVRRGAGVAVAAVGMITEPEQAQAVLSEGSADMVLLARALLRDPYWPLRAAAALGRTEALDTPPQYERGWNAVGKVVKADAIARPMRALE</sequence>
<evidence type="ECO:0000256" key="4">
    <source>
        <dbReference type="ARBA" id="ARBA00022857"/>
    </source>
</evidence>
<dbReference type="EMBL" id="BAAAFZ010000060">
    <property type="protein sequence ID" value="GAA0595326.1"/>
    <property type="molecule type" value="Genomic_DNA"/>
</dbReference>
<gene>
    <name evidence="7" type="ORF">GCM10009416_37080</name>
</gene>
<dbReference type="InterPro" id="IPR001155">
    <property type="entry name" value="OxRdtase_FMN_N"/>
</dbReference>
<evidence type="ECO:0000256" key="3">
    <source>
        <dbReference type="ARBA" id="ARBA00022643"/>
    </source>
</evidence>
<dbReference type="RefSeq" id="WP_343896877.1">
    <property type="nucleotide sequence ID" value="NZ_BAAAFZ010000060.1"/>
</dbReference>
<dbReference type="CDD" id="cd02932">
    <property type="entry name" value="OYE_YqiM_FMN"/>
    <property type="match status" value="1"/>
</dbReference>
<dbReference type="PANTHER" id="PTHR43303:SF4">
    <property type="entry name" value="NADPH DEHYDROGENASE C23G7.10C-RELATED"/>
    <property type="match status" value="1"/>
</dbReference>
<evidence type="ECO:0000259" key="6">
    <source>
        <dbReference type="Pfam" id="PF00724"/>
    </source>
</evidence>
<dbReference type="PANTHER" id="PTHR43303">
    <property type="entry name" value="NADPH DEHYDROGENASE C23G7.10C-RELATED"/>
    <property type="match status" value="1"/>
</dbReference>
<dbReference type="Gene3D" id="3.20.20.70">
    <property type="entry name" value="Aldolase class I"/>
    <property type="match status" value="1"/>
</dbReference>
<keyword evidence="8" id="KW-1185">Reference proteome</keyword>
<organism evidence="7 8">
    <name type="scientific">Craurococcus roseus</name>
    <dbReference type="NCBI Taxonomy" id="77585"/>
    <lineage>
        <taxon>Bacteria</taxon>
        <taxon>Pseudomonadati</taxon>
        <taxon>Pseudomonadota</taxon>
        <taxon>Alphaproteobacteria</taxon>
        <taxon>Acetobacterales</taxon>
        <taxon>Acetobacteraceae</taxon>
        <taxon>Craurococcus</taxon>
    </lineage>
</organism>
<protein>
    <submittedName>
        <fullName evidence="7">NADH:flavin oxidoreductase/NADH oxidase</fullName>
    </submittedName>
</protein>
<name>A0ABP3QQB9_9PROT</name>
<dbReference type="Proteomes" id="UP001501588">
    <property type="component" value="Unassembled WGS sequence"/>
</dbReference>
<dbReference type="SUPFAM" id="SSF51395">
    <property type="entry name" value="FMN-linked oxidoreductases"/>
    <property type="match status" value="1"/>
</dbReference>
<evidence type="ECO:0000256" key="2">
    <source>
        <dbReference type="ARBA" id="ARBA00022630"/>
    </source>
</evidence>
<dbReference type="InterPro" id="IPR013785">
    <property type="entry name" value="Aldolase_TIM"/>
</dbReference>
<accession>A0ABP3QQB9</accession>
<dbReference type="Pfam" id="PF00724">
    <property type="entry name" value="Oxidored_FMN"/>
    <property type="match status" value="1"/>
</dbReference>
<evidence type="ECO:0000313" key="7">
    <source>
        <dbReference type="EMBL" id="GAA0595326.1"/>
    </source>
</evidence>
<keyword evidence="5" id="KW-0560">Oxidoreductase</keyword>
<comment type="caution">
    <text evidence="7">The sequence shown here is derived from an EMBL/GenBank/DDBJ whole genome shotgun (WGS) entry which is preliminary data.</text>
</comment>
<evidence type="ECO:0000313" key="8">
    <source>
        <dbReference type="Proteomes" id="UP001501588"/>
    </source>
</evidence>
<dbReference type="InterPro" id="IPR044152">
    <property type="entry name" value="YqjM-like"/>
</dbReference>
<comment type="cofactor">
    <cofactor evidence="1">
        <name>FMN</name>
        <dbReference type="ChEBI" id="CHEBI:58210"/>
    </cofactor>
</comment>
<feature type="domain" description="NADH:flavin oxidoreductase/NADH oxidase N-terminal" evidence="6">
    <location>
        <begin position="3"/>
        <end position="333"/>
    </location>
</feature>
<evidence type="ECO:0000256" key="1">
    <source>
        <dbReference type="ARBA" id="ARBA00001917"/>
    </source>
</evidence>